<organism evidence="1 2">
    <name type="scientific">Vibrio penaeicida</name>
    <dbReference type="NCBI Taxonomy" id="104609"/>
    <lineage>
        <taxon>Bacteria</taxon>
        <taxon>Pseudomonadati</taxon>
        <taxon>Pseudomonadota</taxon>
        <taxon>Gammaproteobacteria</taxon>
        <taxon>Vibrionales</taxon>
        <taxon>Vibrionaceae</taxon>
        <taxon>Vibrio</taxon>
    </lineage>
</organism>
<accession>A0AAV5NTJ0</accession>
<gene>
    <name evidence="1" type="ORF">GCM10007932_33700</name>
</gene>
<sequence>MGGLCEFREMVETIFYTDLEGSWEENPPELVILLLHFDRFDKTDEYLELGTQALTTDIY</sequence>
<reference evidence="2" key="1">
    <citation type="journal article" date="2019" name="Int. J. Syst. Evol. Microbiol.">
        <title>The Global Catalogue of Microorganisms (GCM) 10K type strain sequencing project: providing services to taxonomists for standard genome sequencing and annotation.</title>
        <authorList>
            <consortium name="The Broad Institute Genomics Platform"/>
            <consortium name="The Broad Institute Genome Sequencing Center for Infectious Disease"/>
            <person name="Wu L."/>
            <person name="Ma J."/>
        </authorList>
    </citation>
    <scope>NUCLEOTIDE SEQUENCE [LARGE SCALE GENOMIC DNA]</scope>
    <source>
        <strain evidence="2">NBRC 15640</strain>
    </source>
</reference>
<proteinExistence type="predicted"/>
<dbReference type="AlphaFoldDB" id="A0AAV5NTJ0"/>
<comment type="caution">
    <text evidence="1">The sequence shown here is derived from an EMBL/GenBank/DDBJ whole genome shotgun (WGS) entry which is preliminary data.</text>
</comment>
<name>A0AAV5NTJ0_9VIBR</name>
<protein>
    <submittedName>
        <fullName evidence="1">Uncharacterized protein</fullName>
    </submittedName>
</protein>
<dbReference type="Proteomes" id="UP001156690">
    <property type="component" value="Unassembled WGS sequence"/>
</dbReference>
<evidence type="ECO:0000313" key="1">
    <source>
        <dbReference type="EMBL" id="GLQ74010.1"/>
    </source>
</evidence>
<dbReference type="EMBL" id="BSNX01000041">
    <property type="protein sequence ID" value="GLQ74010.1"/>
    <property type="molecule type" value="Genomic_DNA"/>
</dbReference>
<evidence type="ECO:0000313" key="2">
    <source>
        <dbReference type="Proteomes" id="UP001156690"/>
    </source>
</evidence>
<keyword evidence="2" id="KW-1185">Reference proteome</keyword>